<evidence type="ECO:0000313" key="2">
    <source>
        <dbReference type="EMBL" id="VDM46346.1"/>
    </source>
</evidence>
<evidence type="ECO:0000259" key="1">
    <source>
        <dbReference type="PROSITE" id="PS51029"/>
    </source>
</evidence>
<dbReference type="PANTHER" id="PTHR12243">
    <property type="entry name" value="MADF DOMAIN TRANSCRIPTION FACTOR"/>
    <property type="match status" value="1"/>
</dbReference>
<dbReference type="PROSITE" id="PS51029">
    <property type="entry name" value="MADF"/>
    <property type="match status" value="1"/>
</dbReference>
<dbReference type="AlphaFoldDB" id="A0A183V2Q5"/>
<dbReference type="InterPro" id="IPR039353">
    <property type="entry name" value="TF_Adf1"/>
</dbReference>
<keyword evidence="3" id="KW-1185">Reference proteome</keyword>
<dbReference type="WBParaSite" id="TCNE_0001502501-mRNA-1">
    <property type="protein sequence ID" value="TCNE_0001502501-mRNA-1"/>
    <property type="gene ID" value="TCNE_0001502501"/>
</dbReference>
<protein>
    <submittedName>
        <fullName evidence="4">MADF domain-containing protein</fullName>
    </submittedName>
</protein>
<dbReference type="Pfam" id="PF10545">
    <property type="entry name" value="MADF_DNA_bdg"/>
    <property type="match status" value="1"/>
</dbReference>
<dbReference type="Proteomes" id="UP000050794">
    <property type="component" value="Unassembled WGS sequence"/>
</dbReference>
<gene>
    <name evidence="2" type="ORF">TCNE_LOCUS15025</name>
</gene>
<organism evidence="3 4">
    <name type="scientific">Toxocara canis</name>
    <name type="common">Canine roundworm</name>
    <dbReference type="NCBI Taxonomy" id="6265"/>
    <lineage>
        <taxon>Eukaryota</taxon>
        <taxon>Metazoa</taxon>
        <taxon>Ecdysozoa</taxon>
        <taxon>Nematoda</taxon>
        <taxon>Chromadorea</taxon>
        <taxon>Rhabditida</taxon>
        <taxon>Spirurina</taxon>
        <taxon>Ascaridomorpha</taxon>
        <taxon>Ascaridoidea</taxon>
        <taxon>Toxocaridae</taxon>
        <taxon>Toxocara</taxon>
    </lineage>
</organism>
<dbReference type="GO" id="GO:0005667">
    <property type="term" value="C:transcription regulator complex"/>
    <property type="evidence" value="ECO:0007669"/>
    <property type="project" value="TreeGrafter"/>
</dbReference>
<name>A0A183V2Q5_TOXCA</name>
<dbReference type="GO" id="GO:0006357">
    <property type="term" value="P:regulation of transcription by RNA polymerase II"/>
    <property type="evidence" value="ECO:0007669"/>
    <property type="project" value="TreeGrafter"/>
</dbReference>
<dbReference type="SMART" id="SM00595">
    <property type="entry name" value="MADF"/>
    <property type="match status" value="1"/>
</dbReference>
<accession>A0A183V2Q5</accession>
<reference evidence="2 3" key="2">
    <citation type="submission" date="2018-11" db="EMBL/GenBank/DDBJ databases">
        <authorList>
            <consortium name="Pathogen Informatics"/>
        </authorList>
    </citation>
    <scope>NUCLEOTIDE SEQUENCE [LARGE SCALE GENOMIC DNA]</scope>
</reference>
<dbReference type="GO" id="GO:0005634">
    <property type="term" value="C:nucleus"/>
    <property type="evidence" value="ECO:0007669"/>
    <property type="project" value="TreeGrafter"/>
</dbReference>
<dbReference type="EMBL" id="UYWY01022587">
    <property type="protein sequence ID" value="VDM46346.1"/>
    <property type="molecule type" value="Genomic_DNA"/>
</dbReference>
<sequence>MAMFGMKDDKKSLLIQEVYQRPVLWKVTDPRYTDVPSRWAAYAEIADALSDDEVKFSSEMIKLAWKNMMDYYNQIRRRNDRAAIAGLHPPSSKWQFFHMMHFTRQGKAPARRQYNWMEPSKDCGYYAPLSEDVIPAPIPIRPLTTSRMRQSRLRTK</sequence>
<evidence type="ECO:0000313" key="4">
    <source>
        <dbReference type="WBParaSite" id="TCNE_0001502501-mRNA-1"/>
    </source>
</evidence>
<proteinExistence type="predicted"/>
<feature type="domain" description="MADF" evidence="1">
    <location>
        <begin position="13"/>
        <end position="108"/>
    </location>
</feature>
<evidence type="ECO:0000313" key="3">
    <source>
        <dbReference type="Proteomes" id="UP000050794"/>
    </source>
</evidence>
<dbReference type="InterPro" id="IPR006578">
    <property type="entry name" value="MADF-dom"/>
</dbReference>
<dbReference type="PANTHER" id="PTHR12243:SF67">
    <property type="entry name" value="COREPRESSOR OF PANGOLIN, ISOFORM A-RELATED"/>
    <property type="match status" value="1"/>
</dbReference>
<reference evidence="4" key="1">
    <citation type="submission" date="2016-06" db="UniProtKB">
        <authorList>
            <consortium name="WormBaseParasite"/>
        </authorList>
    </citation>
    <scope>IDENTIFICATION</scope>
</reference>